<dbReference type="OrthoDB" id="6713140at2"/>
<name>A3V2G6_9RHOB</name>
<proteinExistence type="predicted"/>
<comment type="caution">
    <text evidence="1">The sequence shown here is derived from an EMBL/GenBank/DDBJ whole genome shotgun (WGS) entry which is preliminary data.</text>
</comment>
<keyword evidence="2" id="KW-1185">Reference proteome</keyword>
<organism evidence="1 2">
    <name type="scientific">Yoonia vestfoldensis SKA53</name>
    <dbReference type="NCBI Taxonomy" id="314232"/>
    <lineage>
        <taxon>Bacteria</taxon>
        <taxon>Pseudomonadati</taxon>
        <taxon>Pseudomonadota</taxon>
        <taxon>Alphaproteobacteria</taxon>
        <taxon>Rhodobacterales</taxon>
        <taxon>Paracoccaceae</taxon>
        <taxon>Yoonia</taxon>
    </lineage>
</organism>
<dbReference type="Pfam" id="PF05159">
    <property type="entry name" value="Capsule_synth"/>
    <property type="match status" value="1"/>
</dbReference>
<dbReference type="STRING" id="314232.SKA53_11958"/>
<sequence length="305" mass="35072">MSITSKVTFYLHPKLRKQAKEGNHNFIALIGKVLTNAGLTVAFDSDDTLARLRALARPGRGIFLMDPPVNNRSLTLRQTYITPFWHIEKQAERWDWPVAHTPFDPAMVDPKKAANFQRFWQNRLFGDTIHVPRKDGFVFVPLQGRLMEQRSFQYCSPIDMIRTVLRHDPVRPVIATLHPSETYQRDEERALEQLLAENDRLYIRKGDPDRYLRTCDYIVSQNSGVALQGFFFNKPAILFGRSDFHHIALNVADTEAQAAFGAVTRHAPDFAAYLYWFLQMQAINAGRPEAQDRIAQVLRGHGWPV</sequence>
<dbReference type="HOGENOM" id="CLU_927023_0_0_5"/>
<dbReference type="EMBL" id="AAMS01000002">
    <property type="protein sequence ID" value="EAQ07547.1"/>
    <property type="molecule type" value="Genomic_DNA"/>
</dbReference>
<dbReference type="GO" id="GO:0000271">
    <property type="term" value="P:polysaccharide biosynthetic process"/>
    <property type="evidence" value="ECO:0007669"/>
    <property type="project" value="InterPro"/>
</dbReference>
<dbReference type="eggNOG" id="ENOG502Z912">
    <property type="taxonomic scope" value="Bacteria"/>
</dbReference>
<dbReference type="Proteomes" id="UP000004507">
    <property type="component" value="Unassembled WGS sequence"/>
</dbReference>
<accession>A3V2G6</accession>
<protein>
    <submittedName>
        <fullName evidence="1">Uncharacterized protein</fullName>
    </submittedName>
</protein>
<gene>
    <name evidence="1" type="ORF">SKA53_11958</name>
</gene>
<dbReference type="GO" id="GO:0015774">
    <property type="term" value="P:polysaccharide transport"/>
    <property type="evidence" value="ECO:0007669"/>
    <property type="project" value="InterPro"/>
</dbReference>
<dbReference type="AlphaFoldDB" id="A3V2G6"/>
<evidence type="ECO:0000313" key="1">
    <source>
        <dbReference type="EMBL" id="EAQ07547.1"/>
    </source>
</evidence>
<reference evidence="1 2" key="1">
    <citation type="submission" date="2006-01" db="EMBL/GenBank/DDBJ databases">
        <authorList>
            <person name="Hagstrom A."/>
            <person name="Ferriera S."/>
            <person name="Johnson J."/>
            <person name="Kravitz S."/>
            <person name="Halpern A."/>
            <person name="Remington K."/>
            <person name="Beeson K."/>
            <person name="Tran B."/>
            <person name="Rogers Y.-H."/>
            <person name="Friedman R."/>
            <person name="Venter J.C."/>
        </authorList>
    </citation>
    <scope>NUCLEOTIDE SEQUENCE [LARGE SCALE GENOMIC DNA]</scope>
    <source>
        <strain evidence="1 2">SKA53</strain>
    </source>
</reference>
<dbReference type="InterPro" id="IPR007833">
    <property type="entry name" value="Capsule_polysaccharide_synth"/>
</dbReference>
<evidence type="ECO:0000313" key="2">
    <source>
        <dbReference type="Proteomes" id="UP000004507"/>
    </source>
</evidence>
<dbReference type="RefSeq" id="WP_007206333.1">
    <property type="nucleotide sequence ID" value="NZ_CH672414.1"/>
</dbReference>